<dbReference type="RefSeq" id="WP_029565761.1">
    <property type="nucleotide sequence ID" value="NZ_JNVC02000001.1"/>
</dbReference>
<dbReference type="InterPro" id="IPR028098">
    <property type="entry name" value="Glyco_trans_4-like_N"/>
</dbReference>
<feature type="domain" description="Glycosyltransferase subfamily 4-like N-terminal" evidence="2">
    <location>
        <begin position="4"/>
        <end position="145"/>
    </location>
</feature>
<dbReference type="GO" id="GO:0016757">
    <property type="term" value="F:glycosyltransferase activity"/>
    <property type="evidence" value="ECO:0007669"/>
    <property type="project" value="InterPro"/>
</dbReference>
<dbReference type="Pfam" id="PF13477">
    <property type="entry name" value="Glyco_trans_4_2"/>
    <property type="match status" value="1"/>
</dbReference>
<dbReference type="Pfam" id="PF00534">
    <property type="entry name" value="Glycos_transf_1"/>
    <property type="match status" value="1"/>
</dbReference>
<accession>A0A084H4I1</accession>
<dbReference type="OrthoDB" id="9806653at2"/>
<dbReference type="Proteomes" id="UP000028549">
    <property type="component" value="Unassembled WGS sequence"/>
</dbReference>
<name>A0A084H4I1_METID</name>
<dbReference type="InterPro" id="IPR001296">
    <property type="entry name" value="Glyco_trans_1"/>
</dbReference>
<evidence type="ECO:0000259" key="2">
    <source>
        <dbReference type="Pfam" id="PF13477"/>
    </source>
</evidence>
<keyword evidence="3" id="KW-0808">Transferase</keyword>
<sequence length="388" mass="44794">MKQKILFTATVDYHFKSFHLPVLKWFHENGWEVHVAAHGTIDLPYTDSKFNLPIKRSPFNRRNTEAYRQLKEIIDHNHYSIIHCHTPVGGVLTRLAARDARKKGTKVLYTAHGFHFCKGAPLQNWLTYYPVEKWLSSYTDCLLTINNEDYHLALNHRFKAGSIEHIHGVGVDTEKFCPISNEEKEQRRKFYGYQKDDFLMFYAAEFNKNKNQKLLLQAMCHLKNKVPNAKLLLAGEGPLLAECKRFAEANGLNDAVHFLGFRKDIADILPMCDLAVASSLREGLPVNIMEAMACALPIVATDNRGHRELVEDGVNGFIIQDFNAITFSEKMAEISTFKAQKEHFGEMSRLRLLKYETSSVIHELETIYNTYMQREDNETQNQYNRAYI</sequence>
<dbReference type="CDD" id="cd03808">
    <property type="entry name" value="GT4_CapM-like"/>
    <property type="match status" value="1"/>
</dbReference>
<comment type="caution">
    <text evidence="3">The sequence shown here is derived from an EMBL/GenBank/DDBJ whole genome shotgun (WGS) entry which is preliminary data.</text>
</comment>
<dbReference type="AlphaFoldDB" id="A0A084H4I1"/>
<feature type="domain" description="Glycosyl transferase family 1" evidence="1">
    <location>
        <begin position="184"/>
        <end position="349"/>
    </location>
</feature>
<dbReference type="EMBL" id="JNVC02000001">
    <property type="protein sequence ID" value="KEZ54493.1"/>
    <property type="molecule type" value="Genomic_DNA"/>
</dbReference>
<evidence type="ECO:0000259" key="1">
    <source>
        <dbReference type="Pfam" id="PF00534"/>
    </source>
</evidence>
<gene>
    <name evidence="3" type="ORF">GS18_0206200</name>
</gene>
<dbReference type="SUPFAM" id="SSF53756">
    <property type="entry name" value="UDP-Glycosyltransferase/glycogen phosphorylase"/>
    <property type="match status" value="1"/>
</dbReference>
<proteinExistence type="predicted"/>
<protein>
    <submittedName>
        <fullName evidence="3">Glycosyl transferase</fullName>
    </submittedName>
</protein>
<dbReference type="Gene3D" id="3.40.50.2000">
    <property type="entry name" value="Glycogen Phosphorylase B"/>
    <property type="match status" value="2"/>
</dbReference>
<organism evidence="3 4">
    <name type="scientific">Metabacillus indicus</name>
    <name type="common">Bacillus indicus</name>
    <dbReference type="NCBI Taxonomy" id="246786"/>
    <lineage>
        <taxon>Bacteria</taxon>
        <taxon>Bacillati</taxon>
        <taxon>Bacillota</taxon>
        <taxon>Bacilli</taxon>
        <taxon>Bacillales</taxon>
        <taxon>Bacillaceae</taxon>
        <taxon>Metabacillus</taxon>
    </lineage>
</organism>
<dbReference type="STRING" id="246786.GS18_0206200"/>
<dbReference type="InterPro" id="IPR050194">
    <property type="entry name" value="Glycosyltransferase_grp1"/>
</dbReference>
<evidence type="ECO:0000313" key="3">
    <source>
        <dbReference type="EMBL" id="KEZ54493.1"/>
    </source>
</evidence>
<evidence type="ECO:0000313" key="4">
    <source>
        <dbReference type="Proteomes" id="UP000028549"/>
    </source>
</evidence>
<dbReference type="PANTHER" id="PTHR45947:SF3">
    <property type="entry name" value="SULFOQUINOVOSYL TRANSFERASE SQD2"/>
    <property type="match status" value="1"/>
</dbReference>
<keyword evidence="4" id="KW-1185">Reference proteome</keyword>
<dbReference type="PANTHER" id="PTHR45947">
    <property type="entry name" value="SULFOQUINOVOSYL TRANSFERASE SQD2"/>
    <property type="match status" value="1"/>
</dbReference>
<reference evidence="3 4" key="1">
    <citation type="journal article" date="2005" name="Int. J. Syst. Evol. Microbiol.">
        <title>Bacillus cibi sp. nov., isolated from jeotgal, a traditional Korean fermented seafood.</title>
        <authorList>
            <person name="Yoon J.H."/>
            <person name="Lee C.H."/>
            <person name="Oh T.K."/>
        </authorList>
    </citation>
    <scope>NUCLEOTIDE SEQUENCE [LARGE SCALE GENOMIC DNA]</scope>
    <source>
        <strain evidence="3 4">DSM 16189</strain>
    </source>
</reference>